<feature type="compositionally biased region" description="Polar residues" evidence="2">
    <location>
        <begin position="70"/>
        <end position="83"/>
    </location>
</feature>
<feature type="domain" description="C2H2-type" evidence="3">
    <location>
        <begin position="247"/>
        <end position="275"/>
    </location>
</feature>
<keyword evidence="1" id="KW-0479">Metal-binding</keyword>
<feature type="region of interest" description="Disordered" evidence="2">
    <location>
        <begin position="103"/>
        <end position="144"/>
    </location>
</feature>
<dbReference type="EMBL" id="KZ613945">
    <property type="protein sequence ID" value="PMD40786.1"/>
    <property type="molecule type" value="Genomic_DNA"/>
</dbReference>
<protein>
    <recommendedName>
        <fullName evidence="3">C2H2-type domain-containing protein</fullName>
    </recommendedName>
</protein>
<keyword evidence="5" id="KW-1185">Reference proteome</keyword>
<dbReference type="SMART" id="SM00355">
    <property type="entry name" value="ZnF_C2H2"/>
    <property type="match status" value="2"/>
</dbReference>
<sequence>MQSPLAAPSPAPSPPPSLASDASLFQPPSSNGFHGHVTLLGSTEAWPLIAEEHHLSDTLDNLHACVQTSRDVSAQDAPQQSSRTFEDPNFANHDIISPITLHHANNSESTPHHEDLHNNDGNFPASSVPPYQGGSPGTGHWPQLNQLESFSTIDAASENQFFAAENSFVEGNLPHSFVNNNLSMLESIHNPDFVLPTPSAWSPQQTLSSPAADQSFMSYNNPYQMSPQAMVPSLYPHFPIQATLQRTPCPLCPQTFTRPSDLTRHYTSVHLGIKHHCFYPGCDNNRGNGYCRAEKLRTHQRERHGISWF</sequence>
<dbReference type="PROSITE" id="PS50157">
    <property type="entry name" value="ZINC_FINGER_C2H2_2"/>
    <property type="match status" value="1"/>
</dbReference>
<dbReference type="PROSITE" id="PS00028">
    <property type="entry name" value="ZINC_FINGER_C2H2_1"/>
    <property type="match status" value="1"/>
</dbReference>
<reference evidence="4 5" key="1">
    <citation type="submission" date="2016-04" db="EMBL/GenBank/DDBJ databases">
        <title>A degradative enzymes factory behind the ericoid mycorrhizal symbiosis.</title>
        <authorList>
            <consortium name="DOE Joint Genome Institute"/>
            <person name="Martino E."/>
            <person name="Morin E."/>
            <person name="Grelet G."/>
            <person name="Kuo A."/>
            <person name="Kohler A."/>
            <person name="Daghino S."/>
            <person name="Barry K."/>
            <person name="Choi C."/>
            <person name="Cichocki N."/>
            <person name="Clum A."/>
            <person name="Copeland A."/>
            <person name="Hainaut M."/>
            <person name="Haridas S."/>
            <person name="Labutti K."/>
            <person name="Lindquist E."/>
            <person name="Lipzen A."/>
            <person name="Khouja H.-R."/>
            <person name="Murat C."/>
            <person name="Ohm R."/>
            <person name="Olson A."/>
            <person name="Spatafora J."/>
            <person name="Veneault-Fourrey C."/>
            <person name="Henrissat B."/>
            <person name="Grigoriev I."/>
            <person name="Martin F."/>
            <person name="Perotto S."/>
        </authorList>
    </citation>
    <scope>NUCLEOTIDE SEQUENCE [LARGE SCALE GENOMIC DNA]</scope>
    <source>
        <strain evidence="4 5">F</strain>
    </source>
</reference>
<evidence type="ECO:0000259" key="3">
    <source>
        <dbReference type="PROSITE" id="PS50157"/>
    </source>
</evidence>
<evidence type="ECO:0000256" key="1">
    <source>
        <dbReference type="PROSITE-ProRule" id="PRU00042"/>
    </source>
</evidence>
<evidence type="ECO:0000313" key="4">
    <source>
        <dbReference type="EMBL" id="PMD40786.1"/>
    </source>
</evidence>
<keyword evidence="1" id="KW-0862">Zinc</keyword>
<evidence type="ECO:0000256" key="2">
    <source>
        <dbReference type="SAM" id="MobiDB-lite"/>
    </source>
</evidence>
<accession>A0A2J6RQJ5</accession>
<dbReference type="Pfam" id="PF00096">
    <property type="entry name" value="zf-C2H2"/>
    <property type="match status" value="1"/>
</dbReference>
<organism evidence="4 5">
    <name type="scientific">Hyaloscypha variabilis (strain UAMH 11265 / GT02V1 / F)</name>
    <name type="common">Meliniomyces variabilis</name>
    <dbReference type="NCBI Taxonomy" id="1149755"/>
    <lineage>
        <taxon>Eukaryota</taxon>
        <taxon>Fungi</taxon>
        <taxon>Dikarya</taxon>
        <taxon>Ascomycota</taxon>
        <taxon>Pezizomycotina</taxon>
        <taxon>Leotiomycetes</taxon>
        <taxon>Helotiales</taxon>
        <taxon>Hyaloscyphaceae</taxon>
        <taxon>Hyaloscypha</taxon>
        <taxon>Hyaloscypha variabilis</taxon>
    </lineage>
</organism>
<gene>
    <name evidence="4" type="ORF">L207DRAFT_633755</name>
</gene>
<dbReference type="Gene3D" id="3.30.160.60">
    <property type="entry name" value="Classic Zinc Finger"/>
    <property type="match status" value="1"/>
</dbReference>
<name>A0A2J6RQJ5_HYAVF</name>
<feature type="compositionally biased region" description="Pro residues" evidence="2">
    <location>
        <begin position="7"/>
        <end position="17"/>
    </location>
</feature>
<dbReference type="GO" id="GO:0008270">
    <property type="term" value="F:zinc ion binding"/>
    <property type="evidence" value="ECO:0007669"/>
    <property type="project" value="UniProtKB-KW"/>
</dbReference>
<dbReference type="AlphaFoldDB" id="A0A2J6RQJ5"/>
<dbReference type="InterPro" id="IPR013087">
    <property type="entry name" value="Znf_C2H2_type"/>
</dbReference>
<evidence type="ECO:0000313" key="5">
    <source>
        <dbReference type="Proteomes" id="UP000235786"/>
    </source>
</evidence>
<feature type="region of interest" description="Disordered" evidence="2">
    <location>
        <begin position="70"/>
        <end position="91"/>
    </location>
</feature>
<dbReference type="Proteomes" id="UP000235786">
    <property type="component" value="Unassembled WGS sequence"/>
</dbReference>
<dbReference type="OrthoDB" id="2687452at2759"/>
<feature type="region of interest" description="Disordered" evidence="2">
    <location>
        <begin position="1"/>
        <end position="29"/>
    </location>
</feature>
<keyword evidence="1" id="KW-0863">Zinc-finger</keyword>
<proteinExistence type="predicted"/>